<accession>A0ABS7G774</accession>
<name>A0ABS7G774_9BACT</name>
<protein>
    <recommendedName>
        <fullName evidence="2">SWIM-type domain-containing protein</fullName>
    </recommendedName>
</protein>
<keyword evidence="1" id="KW-0479">Metal-binding</keyword>
<reference evidence="3 4" key="1">
    <citation type="submission" date="2021-08" db="EMBL/GenBank/DDBJ databases">
        <title>The genome sequence of Chitinophaga sp. B61.</title>
        <authorList>
            <person name="Zhang X."/>
        </authorList>
    </citation>
    <scope>NUCLEOTIDE SEQUENCE [LARGE SCALE GENOMIC DNA]</scope>
    <source>
        <strain evidence="3 4">B61</strain>
    </source>
</reference>
<gene>
    <name evidence="3" type="ORF">K1Y79_04050</name>
</gene>
<dbReference type="EMBL" id="JAICCF010000001">
    <property type="protein sequence ID" value="MBW8683498.1"/>
    <property type="molecule type" value="Genomic_DNA"/>
</dbReference>
<dbReference type="InterPro" id="IPR007527">
    <property type="entry name" value="Znf_SWIM"/>
</dbReference>
<proteinExistence type="predicted"/>
<evidence type="ECO:0000259" key="2">
    <source>
        <dbReference type="PROSITE" id="PS50966"/>
    </source>
</evidence>
<keyword evidence="1" id="KW-0862">Zinc</keyword>
<evidence type="ECO:0000313" key="3">
    <source>
        <dbReference type="EMBL" id="MBW8683498.1"/>
    </source>
</evidence>
<organism evidence="3 4">
    <name type="scientific">Chitinophaga rhizophila</name>
    <dbReference type="NCBI Taxonomy" id="2866212"/>
    <lineage>
        <taxon>Bacteria</taxon>
        <taxon>Pseudomonadati</taxon>
        <taxon>Bacteroidota</taxon>
        <taxon>Chitinophagia</taxon>
        <taxon>Chitinophagales</taxon>
        <taxon>Chitinophagaceae</taxon>
        <taxon>Chitinophaga</taxon>
    </lineage>
</organism>
<sequence>MFPEIYISKEAALPSNSQWENRFHIKSASSNRLYTIAQHIKGRYWGCDCPGWKRHRKCKHLSEIGLPSLLVPHEVNIITR</sequence>
<dbReference type="PROSITE" id="PS50966">
    <property type="entry name" value="ZF_SWIM"/>
    <property type="match status" value="1"/>
</dbReference>
<keyword evidence="4" id="KW-1185">Reference proteome</keyword>
<comment type="caution">
    <text evidence="3">The sequence shown here is derived from an EMBL/GenBank/DDBJ whole genome shotgun (WGS) entry which is preliminary data.</text>
</comment>
<evidence type="ECO:0000256" key="1">
    <source>
        <dbReference type="PROSITE-ProRule" id="PRU00325"/>
    </source>
</evidence>
<evidence type="ECO:0000313" key="4">
    <source>
        <dbReference type="Proteomes" id="UP000812961"/>
    </source>
</evidence>
<dbReference type="Proteomes" id="UP000812961">
    <property type="component" value="Unassembled WGS sequence"/>
</dbReference>
<keyword evidence="1" id="KW-0863">Zinc-finger</keyword>
<feature type="domain" description="SWIM-type" evidence="2">
    <location>
        <begin position="34"/>
        <end position="69"/>
    </location>
</feature>